<keyword evidence="3" id="KW-1185">Reference proteome</keyword>
<evidence type="ECO:0008006" key="4">
    <source>
        <dbReference type="Google" id="ProtNLM"/>
    </source>
</evidence>
<reference evidence="2 3" key="1">
    <citation type="submission" date="2019-10" db="EMBL/GenBank/DDBJ databases">
        <title>Two novel species isolated from a subtropical stream in China.</title>
        <authorList>
            <person name="Lu H."/>
        </authorList>
    </citation>
    <scope>NUCLEOTIDE SEQUENCE [LARGE SCALE GENOMIC DNA]</scope>
    <source>
        <strain evidence="2 3">FT103W</strain>
    </source>
</reference>
<dbReference type="AlphaFoldDB" id="A0A843SIL0"/>
<name>A0A843SIL0_9BURK</name>
<proteinExistence type="predicted"/>
<evidence type="ECO:0000313" key="2">
    <source>
        <dbReference type="EMBL" id="MQA22003.1"/>
    </source>
</evidence>
<dbReference type="PANTHER" id="PTHR36569">
    <property type="match status" value="1"/>
</dbReference>
<dbReference type="RefSeq" id="WP_152807476.1">
    <property type="nucleotide sequence ID" value="NZ_WHUF01000005.1"/>
</dbReference>
<evidence type="ECO:0000313" key="3">
    <source>
        <dbReference type="Proteomes" id="UP000444318"/>
    </source>
</evidence>
<dbReference type="Pfam" id="PF10685">
    <property type="entry name" value="KGG"/>
    <property type="match status" value="2"/>
</dbReference>
<dbReference type="InterPro" id="IPR052590">
    <property type="entry name" value="Stress/Virulence-Domain"/>
</dbReference>
<protein>
    <recommendedName>
        <fullName evidence="4">Stress-induced protein</fullName>
    </recommendedName>
</protein>
<gene>
    <name evidence="2" type="ORF">GEV01_21045</name>
</gene>
<evidence type="ECO:0000256" key="1">
    <source>
        <dbReference type="SAM" id="MobiDB-lite"/>
    </source>
</evidence>
<accession>A0A843SIL0</accession>
<feature type="region of interest" description="Disordered" evidence="1">
    <location>
        <begin position="1"/>
        <end position="118"/>
    </location>
</feature>
<dbReference type="EMBL" id="WHUF01000005">
    <property type="protein sequence ID" value="MQA22003.1"/>
    <property type="molecule type" value="Genomic_DNA"/>
</dbReference>
<dbReference type="InterPro" id="IPR019626">
    <property type="entry name" value="Stress-induced_KGG_rpt"/>
</dbReference>
<feature type="compositionally biased region" description="Basic and acidic residues" evidence="1">
    <location>
        <begin position="44"/>
        <end position="55"/>
    </location>
</feature>
<dbReference type="PANTHER" id="PTHR36569:SF5">
    <property type="entry name" value="CONIDIATION-SPECIFIC PROTEIN 10 (EUROFUNG)"/>
    <property type="match status" value="1"/>
</dbReference>
<dbReference type="Proteomes" id="UP000444318">
    <property type="component" value="Unassembled WGS sequence"/>
</dbReference>
<sequence length="118" mass="12245">MSSNSGNDQAKPKGTAKRGFAAMDEATQRAIASKGGQAAHQKGTAHEFDSEEARRAGQKGGEAVSRDREHMAQIGRKGGESRQSAARAHAEKNAAARAAVSEQTAKGGSQQGGKTVER</sequence>
<comment type="caution">
    <text evidence="2">The sequence shown here is derived from an EMBL/GenBank/DDBJ whole genome shotgun (WGS) entry which is preliminary data.</text>
</comment>
<organism evidence="2 3">
    <name type="scientific">Rugamonas rivuli</name>
    <dbReference type="NCBI Taxonomy" id="2743358"/>
    <lineage>
        <taxon>Bacteria</taxon>
        <taxon>Pseudomonadati</taxon>
        <taxon>Pseudomonadota</taxon>
        <taxon>Betaproteobacteria</taxon>
        <taxon>Burkholderiales</taxon>
        <taxon>Oxalobacteraceae</taxon>
        <taxon>Telluria group</taxon>
        <taxon>Rugamonas</taxon>
    </lineage>
</organism>